<keyword evidence="4" id="KW-0233">DNA recombination</keyword>
<dbReference type="EMBL" id="SNYK01000020">
    <property type="protein sequence ID" value="TDQ34198.1"/>
    <property type="molecule type" value="Genomic_DNA"/>
</dbReference>
<evidence type="ECO:0000256" key="5">
    <source>
        <dbReference type="PROSITE-ProRule" id="PRU01248"/>
    </source>
</evidence>
<keyword evidence="9" id="KW-1185">Reference proteome</keyword>
<evidence type="ECO:0000313" key="8">
    <source>
        <dbReference type="EMBL" id="TDQ34198.1"/>
    </source>
</evidence>
<comment type="similarity">
    <text evidence="1">Belongs to the 'phage' integrase family.</text>
</comment>
<evidence type="ECO:0000256" key="2">
    <source>
        <dbReference type="ARBA" id="ARBA00022908"/>
    </source>
</evidence>
<dbReference type="Proteomes" id="UP000294575">
    <property type="component" value="Unassembled WGS sequence"/>
</dbReference>
<dbReference type="PANTHER" id="PTHR30349">
    <property type="entry name" value="PHAGE INTEGRASE-RELATED"/>
    <property type="match status" value="1"/>
</dbReference>
<evidence type="ECO:0000256" key="1">
    <source>
        <dbReference type="ARBA" id="ARBA00008857"/>
    </source>
</evidence>
<dbReference type="InterPro" id="IPR050090">
    <property type="entry name" value="Tyrosine_recombinase_XerCD"/>
</dbReference>
<evidence type="ECO:0000313" key="9">
    <source>
        <dbReference type="Proteomes" id="UP000294575"/>
    </source>
</evidence>
<feature type="domain" description="Core-binding (CB)" evidence="7">
    <location>
        <begin position="9"/>
        <end position="89"/>
    </location>
</feature>
<dbReference type="Gene3D" id="1.10.150.130">
    <property type="match status" value="1"/>
</dbReference>
<dbReference type="OrthoDB" id="9801717at2"/>
<dbReference type="InterPro" id="IPR011010">
    <property type="entry name" value="DNA_brk_join_enz"/>
</dbReference>
<dbReference type="Pfam" id="PF13495">
    <property type="entry name" value="Phage_int_SAM_4"/>
    <property type="match status" value="1"/>
</dbReference>
<dbReference type="RefSeq" id="WP_101496090.1">
    <property type="nucleotide sequence ID" value="NZ_LNJZ01000003.1"/>
</dbReference>
<keyword evidence="2" id="KW-0229">DNA integration</keyword>
<protein>
    <submittedName>
        <fullName evidence="8">Phage integrase family protein</fullName>
    </submittedName>
</protein>
<accession>A0A4V3D4B3</accession>
<reference evidence="8 9" key="1">
    <citation type="submission" date="2019-03" db="EMBL/GenBank/DDBJ databases">
        <title>Genomic Encyclopedia of Type Strains, Phase IV (KMG-IV): sequencing the most valuable type-strain genomes for metagenomic binning, comparative biology and taxonomic classification.</title>
        <authorList>
            <person name="Goeker M."/>
        </authorList>
    </citation>
    <scope>NUCLEOTIDE SEQUENCE [LARGE SCALE GENOMIC DNA]</scope>
    <source>
        <strain evidence="8 9">DSM 28679</strain>
    </source>
</reference>
<dbReference type="PROSITE" id="PS51900">
    <property type="entry name" value="CB"/>
    <property type="match status" value="1"/>
</dbReference>
<organism evidence="8 9">
    <name type="scientific">Thiopseudomonas denitrificans</name>
    <dbReference type="NCBI Taxonomy" id="1501432"/>
    <lineage>
        <taxon>Bacteria</taxon>
        <taxon>Pseudomonadati</taxon>
        <taxon>Pseudomonadota</taxon>
        <taxon>Gammaproteobacteria</taxon>
        <taxon>Pseudomonadales</taxon>
        <taxon>Pseudomonadaceae</taxon>
        <taxon>Thiopseudomonas</taxon>
    </lineage>
</organism>
<dbReference type="InterPro" id="IPR004107">
    <property type="entry name" value="Integrase_SAM-like_N"/>
</dbReference>
<proteinExistence type="inferred from homology"/>
<dbReference type="AlphaFoldDB" id="A0A4V3D4B3"/>
<feature type="domain" description="Tyr recombinase" evidence="6">
    <location>
        <begin position="107"/>
        <end position="242"/>
    </location>
</feature>
<name>A0A4V3D4B3_9GAMM</name>
<dbReference type="InterPro" id="IPR010998">
    <property type="entry name" value="Integrase_recombinase_N"/>
</dbReference>
<sequence>MPQTPKPAPKLRDQLHAIIRTKHYSLRTEKTYWYWIRYFIRFHRLRHPRDMAEAEVAQFLTWLATHKNVAAATQNQALNALVFLYKHILQQPLQHIDGIARAKKPRKLPVVLSHAEAISVIGQLPHPHRLIASLMYGAGLRVSEACRLRIKDVDFNLHRLVIRSSKGGKDRTTLLPQTLFTELEELIAQRTHQHASQSGMPAPVTLPYALADSVFLHPQIRRASKPQHPCRNLLRCGCVAAA</sequence>
<dbReference type="PROSITE" id="PS51898">
    <property type="entry name" value="TYR_RECOMBINASE"/>
    <property type="match status" value="1"/>
</dbReference>
<dbReference type="GO" id="GO:0015074">
    <property type="term" value="P:DNA integration"/>
    <property type="evidence" value="ECO:0007669"/>
    <property type="project" value="UniProtKB-KW"/>
</dbReference>
<dbReference type="Pfam" id="PF00589">
    <property type="entry name" value="Phage_integrase"/>
    <property type="match status" value="1"/>
</dbReference>
<comment type="caution">
    <text evidence="8">The sequence shown here is derived from an EMBL/GenBank/DDBJ whole genome shotgun (WGS) entry which is preliminary data.</text>
</comment>
<dbReference type="GO" id="GO:0006310">
    <property type="term" value="P:DNA recombination"/>
    <property type="evidence" value="ECO:0007669"/>
    <property type="project" value="UniProtKB-KW"/>
</dbReference>
<evidence type="ECO:0000259" key="6">
    <source>
        <dbReference type="PROSITE" id="PS51898"/>
    </source>
</evidence>
<dbReference type="PANTHER" id="PTHR30349:SF64">
    <property type="entry name" value="PROPHAGE INTEGRASE INTD-RELATED"/>
    <property type="match status" value="1"/>
</dbReference>
<dbReference type="InterPro" id="IPR044068">
    <property type="entry name" value="CB"/>
</dbReference>
<keyword evidence="3 5" id="KW-0238">DNA-binding</keyword>
<gene>
    <name evidence="8" type="ORF">DFQ45_12017</name>
</gene>
<dbReference type="SUPFAM" id="SSF56349">
    <property type="entry name" value="DNA breaking-rejoining enzymes"/>
    <property type="match status" value="1"/>
</dbReference>
<dbReference type="Gene3D" id="1.10.443.10">
    <property type="entry name" value="Intergrase catalytic core"/>
    <property type="match status" value="1"/>
</dbReference>
<dbReference type="GO" id="GO:0003677">
    <property type="term" value="F:DNA binding"/>
    <property type="evidence" value="ECO:0007669"/>
    <property type="project" value="UniProtKB-UniRule"/>
</dbReference>
<dbReference type="InterPro" id="IPR013762">
    <property type="entry name" value="Integrase-like_cat_sf"/>
</dbReference>
<evidence type="ECO:0000256" key="3">
    <source>
        <dbReference type="ARBA" id="ARBA00023125"/>
    </source>
</evidence>
<dbReference type="InterPro" id="IPR002104">
    <property type="entry name" value="Integrase_catalytic"/>
</dbReference>
<evidence type="ECO:0000256" key="4">
    <source>
        <dbReference type="ARBA" id="ARBA00023172"/>
    </source>
</evidence>
<evidence type="ECO:0000259" key="7">
    <source>
        <dbReference type="PROSITE" id="PS51900"/>
    </source>
</evidence>